<gene>
    <name evidence="1" type="ORF">M569_04384</name>
</gene>
<evidence type="ECO:0000313" key="2">
    <source>
        <dbReference type="Proteomes" id="UP000015453"/>
    </source>
</evidence>
<dbReference type="OrthoDB" id="767974at2759"/>
<proteinExistence type="predicted"/>
<sequence>VEKPMTMISSDEVELYKEDFKSLISSMKKDESLLRLKRRWLMDLPLSKTDQKRIQEILPGGDKILPESFVREGD</sequence>
<comment type="caution">
    <text evidence="1">The sequence shown here is derived from an EMBL/GenBank/DDBJ whole genome shotgun (WGS) entry which is preliminary data.</text>
</comment>
<feature type="non-terminal residue" evidence="1">
    <location>
        <position position="74"/>
    </location>
</feature>
<feature type="non-terminal residue" evidence="1">
    <location>
        <position position="1"/>
    </location>
</feature>
<keyword evidence="2" id="KW-1185">Reference proteome</keyword>
<dbReference type="AlphaFoldDB" id="S8ECY2"/>
<reference evidence="1 2" key="1">
    <citation type="journal article" date="2013" name="BMC Genomics">
        <title>The miniature genome of a carnivorous plant Genlisea aurea contains a low number of genes and short non-coding sequences.</title>
        <authorList>
            <person name="Leushkin E.V."/>
            <person name="Sutormin R.A."/>
            <person name="Nabieva E.R."/>
            <person name="Penin A.A."/>
            <person name="Kondrashov A.S."/>
            <person name="Logacheva M.D."/>
        </authorList>
    </citation>
    <scope>NUCLEOTIDE SEQUENCE [LARGE SCALE GENOMIC DNA]</scope>
</reference>
<dbReference type="PANTHER" id="PTHR36071">
    <property type="entry name" value="DNA DOUBLE-STRAND BREAK REPAIR PROTEIN"/>
    <property type="match status" value="1"/>
</dbReference>
<dbReference type="EMBL" id="AUSU01001702">
    <property type="protein sequence ID" value="EPS70377.1"/>
    <property type="molecule type" value="Genomic_DNA"/>
</dbReference>
<organism evidence="1 2">
    <name type="scientific">Genlisea aurea</name>
    <dbReference type="NCBI Taxonomy" id="192259"/>
    <lineage>
        <taxon>Eukaryota</taxon>
        <taxon>Viridiplantae</taxon>
        <taxon>Streptophyta</taxon>
        <taxon>Embryophyta</taxon>
        <taxon>Tracheophyta</taxon>
        <taxon>Spermatophyta</taxon>
        <taxon>Magnoliopsida</taxon>
        <taxon>eudicotyledons</taxon>
        <taxon>Gunneridae</taxon>
        <taxon>Pentapetalae</taxon>
        <taxon>asterids</taxon>
        <taxon>lamiids</taxon>
        <taxon>Lamiales</taxon>
        <taxon>Lentibulariaceae</taxon>
        <taxon>Genlisea</taxon>
    </lineage>
</organism>
<protein>
    <submittedName>
        <fullName evidence="1">Uncharacterized protein</fullName>
    </submittedName>
</protein>
<dbReference type="PANTHER" id="PTHR36071:SF1">
    <property type="entry name" value="DNA DOUBLE-STRAND BREAK REPAIR PROTEIN"/>
    <property type="match status" value="1"/>
</dbReference>
<accession>S8ECY2</accession>
<evidence type="ECO:0000313" key="1">
    <source>
        <dbReference type="EMBL" id="EPS70377.1"/>
    </source>
</evidence>
<name>S8ECY2_9LAMI</name>
<dbReference type="Proteomes" id="UP000015453">
    <property type="component" value="Unassembled WGS sequence"/>
</dbReference>